<evidence type="ECO:0000256" key="5">
    <source>
        <dbReference type="ARBA" id="ARBA00023284"/>
    </source>
</evidence>
<dbReference type="GO" id="GO:0045454">
    <property type="term" value="P:cell redox homeostasis"/>
    <property type="evidence" value="ECO:0007669"/>
    <property type="project" value="TreeGrafter"/>
</dbReference>
<dbReference type="GO" id="GO:0034599">
    <property type="term" value="P:cellular response to oxidative stress"/>
    <property type="evidence" value="ECO:0007669"/>
    <property type="project" value="InterPro"/>
</dbReference>
<dbReference type="EMBL" id="HF935416">
    <property type="protein sequence ID" value="CCX08477.1"/>
    <property type="molecule type" value="Genomic_DNA"/>
</dbReference>
<feature type="active site" description="Cysteine sulfenic acid (-SOH) intermediate" evidence="8">
    <location>
        <position position="58"/>
    </location>
</feature>
<protein>
    <recommendedName>
        <fullName evidence="6">Thioredoxin peroxidase</fullName>
    </recommendedName>
    <alternativeName>
        <fullName evidence="7">Thioredoxin-dependent peroxiredoxin</fullName>
    </alternativeName>
</protein>
<evidence type="ECO:0000256" key="6">
    <source>
        <dbReference type="ARBA" id="ARBA00032824"/>
    </source>
</evidence>
<comment type="function">
    <text evidence="9">Thiol-specific peroxidase that catalyzes the reduction of hydrogen peroxide and organic hydroperoxides to water and alcohols, respectively. Plays a role in cell protection against oxidative stress by detoxifying peroxides.</text>
</comment>
<reference evidence="11 12" key="1">
    <citation type="journal article" date="2013" name="PLoS Genet.">
        <title>The genome and development-dependent transcriptomes of Pyronema confluens: a window into fungal evolution.</title>
        <authorList>
            <person name="Traeger S."/>
            <person name="Altegoer F."/>
            <person name="Freitag M."/>
            <person name="Gabaldon T."/>
            <person name="Kempken F."/>
            <person name="Kumar A."/>
            <person name="Marcet-Houben M."/>
            <person name="Poggeler S."/>
            <person name="Stajich J.E."/>
            <person name="Nowrousian M."/>
        </authorList>
    </citation>
    <scope>NUCLEOTIDE SEQUENCE [LARGE SCALE GENOMIC DNA]</scope>
    <source>
        <strain evidence="12">CBS 100304</strain>
        <tissue evidence="11">Vegetative mycelium</tissue>
    </source>
</reference>
<dbReference type="AlphaFoldDB" id="U4L763"/>
<dbReference type="GO" id="GO:0005777">
    <property type="term" value="C:peroxisome"/>
    <property type="evidence" value="ECO:0007669"/>
    <property type="project" value="TreeGrafter"/>
</dbReference>
<evidence type="ECO:0000256" key="3">
    <source>
        <dbReference type="ARBA" id="ARBA00022862"/>
    </source>
</evidence>
<accession>U4L763</accession>
<evidence type="ECO:0000259" key="10">
    <source>
        <dbReference type="PROSITE" id="PS51352"/>
    </source>
</evidence>
<evidence type="ECO:0000256" key="9">
    <source>
        <dbReference type="RuleBase" id="RU366011"/>
    </source>
</evidence>
<evidence type="ECO:0000313" key="12">
    <source>
        <dbReference type="Proteomes" id="UP000018144"/>
    </source>
</evidence>
<dbReference type="FunFam" id="3.40.30.10:FF:000020">
    <property type="entry name" value="Peroxiredoxin"/>
    <property type="match status" value="1"/>
</dbReference>
<dbReference type="PROSITE" id="PS51352">
    <property type="entry name" value="THIOREDOXIN_2"/>
    <property type="match status" value="1"/>
</dbReference>
<organism evidence="11 12">
    <name type="scientific">Pyronema omphalodes (strain CBS 100304)</name>
    <name type="common">Pyronema confluens</name>
    <dbReference type="NCBI Taxonomy" id="1076935"/>
    <lineage>
        <taxon>Eukaryota</taxon>
        <taxon>Fungi</taxon>
        <taxon>Dikarya</taxon>
        <taxon>Ascomycota</taxon>
        <taxon>Pezizomycotina</taxon>
        <taxon>Pezizomycetes</taxon>
        <taxon>Pezizales</taxon>
        <taxon>Pyronemataceae</taxon>
        <taxon>Pyronema</taxon>
    </lineage>
</organism>
<evidence type="ECO:0000256" key="7">
    <source>
        <dbReference type="ARBA" id="ARBA00079296"/>
    </source>
</evidence>
<dbReference type="SUPFAM" id="SSF52833">
    <property type="entry name" value="Thioredoxin-like"/>
    <property type="match status" value="1"/>
</dbReference>
<dbReference type="InterPro" id="IPR037944">
    <property type="entry name" value="PRX5-like"/>
</dbReference>
<evidence type="ECO:0000256" key="8">
    <source>
        <dbReference type="PIRSR" id="PIRSR637944-1"/>
    </source>
</evidence>
<keyword evidence="4 9" id="KW-0560">Oxidoreductase</keyword>
<dbReference type="Proteomes" id="UP000018144">
    <property type="component" value="Unassembled WGS sequence"/>
</dbReference>
<dbReference type="Pfam" id="PF08534">
    <property type="entry name" value="Redoxin"/>
    <property type="match status" value="1"/>
</dbReference>
<keyword evidence="12" id="KW-1185">Reference proteome</keyword>
<gene>
    <name evidence="11" type="ORF">PCON_08070</name>
</gene>
<dbReference type="GO" id="GO:0008379">
    <property type="term" value="F:thioredoxin peroxidase activity"/>
    <property type="evidence" value="ECO:0007669"/>
    <property type="project" value="InterPro"/>
</dbReference>
<keyword evidence="5 9" id="KW-0676">Redox-active center</keyword>
<dbReference type="OrthoDB" id="195498at2759"/>
<sequence length="163" mass="17654">MSIKAGDNFPEGVTFSYIPYMGDDITTCGRPIQLKASEDWANKKVVLFSVPGAFTPTCSEQHLPGYIAKLKELKAKGVDVVAVIAYNDAFVMSAWSKANGIKNDEILFLSDDEAKFSKQIGWTAGLRTARYALVVDNGKIVYAGRDEPGKLEASSAEAVLAKL</sequence>
<evidence type="ECO:0000256" key="2">
    <source>
        <dbReference type="ARBA" id="ARBA00022559"/>
    </source>
</evidence>
<dbReference type="InterPro" id="IPR013766">
    <property type="entry name" value="Thioredoxin_domain"/>
</dbReference>
<dbReference type="STRING" id="1076935.U4L763"/>
<proteinExistence type="inferred from homology"/>
<dbReference type="GO" id="GO:0042744">
    <property type="term" value="P:hydrogen peroxide catabolic process"/>
    <property type="evidence" value="ECO:0007669"/>
    <property type="project" value="TreeGrafter"/>
</dbReference>
<keyword evidence="2 9" id="KW-0575">Peroxidase</keyword>
<dbReference type="PANTHER" id="PTHR10430">
    <property type="entry name" value="PEROXIREDOXIN"/>
    <property type="match status" value="1"/>
</dbReference>
<dbReference type="eggNOG" id="KOG0541">
    <property type="taxonomic scope" value="Eukaryota"/>
</dbReference>
<feature type="domain" description="Thioredoxin" evidence="10">
    <location>
        <begin position="3"/>
        <end position="163"/>
    </location>
</feature>
<evidence type="ECO:0000256" key="1">
    <source>
        <dbReference type="ARBA" id="ARBA00010505"/>
    </source>
</evidence>
<dbReference type="GO" id="GO:0005739">
    <property type="term" value="C:mitochondrion"/>
    <property type="evidence" value="ECO:0007669"/>
    <property type="project" value="TreeGrafter"/>
</dbReference>
<dbReference type="Gene3D" id="3.40.30.10">
    <property type="entry name" value="Glutaredoxin"/>
    <property type="match status" value="1"/>
</dbReference>
<keyword evidence="3 9" id="KW-0049">Antioxidant</keyword>
<dbReference type="CDD" id="cd03013">
    <property type="entry name" value="PRX5_like"/>
    <property type="match status" value="1"/>
</dbReference>
<dbReference type="OMA" id="HVPEYIQ"/>
<name>U4L763_PYROM</name>
<dbReference type="InterPro" id="IPR013740">
    <property type="entry name" value="Redoxin"/>
</dbReference>
<evidence type="ECO:0000256" key="4">
    <source>
        <dbReference type="ARBA" id="ARBA00023002"/>
    </source>
</evidence>
<dbReference type="PANTHER" id="PTHR10430:SF16">
    <property type="entry name" value="PEROXIREDOXIN-5, MITOCHONDRIAL"/>
    <property type="match status" value="1"/>
</dbReference>
<dbReference type="InterPro" id="IPR036249">
    <property type="entry name" value="Thioredoxin-like_sf"/>
</dbReference>
<comment type="similarity">
    <text evidence="1 9">Belongs to the peroxiredoxin family. Prx5 subfamily.</text>
</comment>
<evidence type="ECO:0000313" key="11">
    <source>
        <dbReference type="EMBL" id="CCX08477.1"/>
    </source>
</evidence>